<proteinExistence type="predicted"/>
<keyword evidence="2" id="KW-1185">Reference proteome</keyword>
<dbReference type="RefSeq" id="WP_179584356.1">
    <property type="nucleotide sequence ID" value="NZ_JACBYR010000001.1"/>
</dbReference>
<dbReference type="AlphaFoldDB" id="A0A7Y9IS12"/>
<accession>A0A7Y9IS12</accession>
<sequence>MRVSSDWYEDGGSSEAITGKQALILVAWDAKNNVVALCSDNKDFCVWRRCDVGMTAVWMTRVFPIRLSR</sequence>
<evidence type="ECO:0000313" key="2">
    <source>
        <dbReference type="Proteomes" id="UP000542125"/>
    </source>
</evidence>
<name>A0A7Y9IS12_9BURK</name>
<reference evidence="1 2" key="1">
    <citation type="submission" date="2020-07" db="EMBL/GenBank/DDBJ databases">
        <title>Genomic Encyclopedia of Type Strains, Phase IV (KMG-V): Genome sequencing to study the core and pangenomes of soil and plant-associated prokaryotes.</title>
        <authorList>
            <person name="Whitman W."/>
        </authorList>
    </citation>
    <scope>NUCLEOTIDE SEQUENCE [LARGE SCALE GENOMIC DNA]</scope>
    <source>
        <strain evidence="1 2">SAS40</strain>
    </source>
</reference>
<comment type="caution">
    <text evidence="1">The sequence shown here is derived from an EMBL/GenBank/DDBJ whole genome shotgun (WGS) entry which is preliminary data.</text>
</comment>
<organism evidence="1 2">
    <name type="scientific">Pigmentiphaga litoralis</name>
    <dbReference type="NCBI Taxonomy" id="516702"/>
    <lineage>
        <taxon>Bacteria</taxon>
        <taxon>Pseudomonadati</taxon>
        <taxon>Pseudomonadota</taxon>
        <taxon>Betaproteobacteria</taxon>
        <taxon>Burkholderiales</taxon>
        <taxon>Alcaligenaceae</taxon>
        <taxon>Pigmentiphaga</taxon>
    </lineage>
</organism>
<gene>
    <name evidence="1" type="ORF">FHW18_001210</name>
</gene>
<protein>
    <submittedName>
        <fullName evidence="1">Uncharacterized protein</fullName>
    </submittedName>
</protein>
<dbReference type="Proteomes" id="UP000542125">
    <property type="component" value="Unassembled WGS sequence"/>
</dbReference>
<dbReference type="EMBL" id="JACBYR010000001">
    <property type="protein sequence ID" value="NYE81939.1"/>
    <property type="molecule type" value="Genomic_DNA"/>
</dbReference>
<evidence type="ECO:0000313" key="1">
    <source>
        <dbReference type="EMBL" id="NYE81939.1"/>
    </source>
</evidence>